<evidence type="ECO:0000259" key="7">
    <source>
        <dbReference type="Pfam" id="PF25954"/>
    </source>
</evidence>
<dbReference type="GO" id="GO:0016020">
    <property type="term" value="C:membrane"/>
    <property type="evidence" value="ECO:0007669"/>
    <property type="project" value="InterPro"/>
</dbReference>
<name>A0A538TI55_UNCEI</name>
<dbReference type="Pfam" id="PF13115">
    <property type="entry name" value="YtkA"/>
    <property type="match status" value="1"/>
</dbReference>
<dbReference type="InterPro" id="IPR051909">
    <property type="entry name" value="MFP_Cation_Efflux"/>
</dbReference>
<evidence type="ECO:0000259" key="8">
    <source>
        <dbReference type="Pfam" id="PF25975"/>
    </source>
</evidence>
<dbReference type="InterPro" id="IPR058649">
    <property type="entry name" value="CzcB_C"/>
</dbReference>
<dbReference type="Gene3D" id="2.40.30.170">
    <property type="match status" value="1"/>
</dbReference>
<keyword evidence="2" id="KW-0813">Transport</keyword>
<evidence type="ECO:0000259" key="6">
    <source>
        <dbReference type="Pfam" id="PF25919"/>
    </source>
</evidence>
<feature type="domain" description="CusB-like three alpha-helical bundle" evidence="5">
    <location>
        <begin position="264"/>
        <end position="322"/>
    </location>
</feature>
<dbReference type="Pfam" id="PF25919">
    <property type="entry name" value="BSH_CusB"/>
    <property type="match status" value="1"/>
</dbReference>
<comment type="similarity">
    <text evidence="1">Belongs to the membrane fusion protein (MFP) (TC 8.A.1) family.</text>
</comment>
<accession>A0A538TI55</accession>
<dbReference type="InterPro" id="IPR006143">
    <property type="entry name" value="RND_pump_MFP"/>
</dbReference>
<sequence>MTIRARRKSAAILVPALVATGALALLASCQNGGGGAAGAGKMPMQTVGGYQIGVANEPDPPHAGDNVLKIAVRDASDKQARGAMVDVMVSMAAMGAMPRMESRGKVKEVKPGVYHAEYGLAMNGEWDVNVRVKPRDGTIVEAEYRLSTTTGLSFVSGTPAPVMPGTTAGGSSKGHAVPGEGTGRAAGAITIDAARRQEIGIRTAAVQVRDLSATVRAVGRVAYDESRQAEVALKFSGWVRDLLVDFTGRPVRAGDVLFTAYSPELWSAQQEYIEALRAAGDSSMATQGQSESDMESAARRRLQLWDVTPTVIQQIAREGKPREAIPIVAPVSGVVTEKSVVRGSSFTAGQVLYKIASLDPAWVIASVYQVDLPLLRVGMPVSLANPYLDERSRHGRISFIYPSLQPDTRTGQVRIEVPNPRGDLKPGMFVNVEFQVTLGKRLAVPESAVLPTGERRLVFVDVGAGRLAPRDVQLGARAGDYFEVISGLKPGEIVVTSGNFLVASESKLKSAAQKW</sequence>
<dbReference type="InterPro" id="IPR032693">
    <property type="entry name" value="YtkA-like_dom"/>
</dbReference>
<dbReference type="SUPFAM" id="SSF111369">
    <property type="entry name" value="HlyD-like secretion proteins"/>
    <property type="match status" value="1"/>
</dbReference>
<dbReference type="InterPro" id="IPR058792">
    <property type="entry name" value="Beta-barrel_RND_2"/>
</dbReference>
<dbReference type="NCBIfam" id="TIGR01730">
    <property type="entry name" value="RND_mfp"/>
    <property type="match status" value="1"/>
</dbReference>
<evidence type="ECO:0000256" key="2">
    <source>
        <dbReference type="ARBA" id="ARBA00022448"/>
    </source>
</evidence>
<keyword evidence="3" id="KW-0732">Signal</keyword>
<dbReference type="InterPro" id="IPR058790">
    <property type="entry name" value="BSH_CusB"/>
</dbReference>
<dbReference type="GO" id="GO:0060003">
    <property type="term" value="P:copper ion export"/>
    <property type="evidence" value="ECO:0007669"/>
    <property type="project" value="TreeGrafter"/>
</dbReference>
<evidence type="ECO:0000259" key="5">
    <source>
        <dbReference type="Pfam" id="PF25869"/>
    </source>
</evidence>
<dbReference type="PANTHER" id="PTHR30097">
    <property type="entry name" value="CATION EFFLUX SYSTEM PROTEIN CUSB"/>
    <property type="match status" value="1"/>
</dbReference>
<feature type="domain" description="CusB-like beta-barrel" evidence="7">
    <location>
        <begin position="361"/>
        <end position="435"/>
    </location>
</feature>
<dbReference type="Pfam" id="PF25975">
    <property type="entry name" value="CzcB_C"/>
    <property type="match status" value="1"/>
</dbReference>
<dbReference type="Gene3D" id="2.40.420.20">
    <property type="match status" value="1"/>
</dbReference>
<dbReference type="GO" id="GO:0030288">
    <property type="term" value="C:outer membrane-bounded periplasmic space"/>
    <property type="evidence" value="ECO:0007669"/>
    <property type="project" value="TreeGrafter"/>
</dbReference>
<feature type="domain" description="CzcB-like C-terminal circularly permuted SH3-like" evidence="8">
    <location>
        <begin position="442"/>
        <end position="502"/>
    </location>
</feature>
<dbReference type="Gene3D" id="6.10.140.730">
    <property type="match status" value="1"/>
</dbReference>
<proteinExistence type="inferred from homology"/>
<feature type="domain" description="CusB-like barrel-sandwich hybrid" evidence="6">
    <location>
        <begin position="230"/>
        <end position="356"/>
    </location>
</feature>
<evidence type="ECO:0000313" key="10">
    <source>
        <dbReference type="Proteomes" id="UP000317691"/>
    </source>
</evidence>
<organism evidence="9 10">
    <name type="scientific">Eiseniibacteriota bacterium</name>
    <dbReference type="NCBI Taxonomy" id="2212470"/>
    <lineage>
        <taxon>Bacteria</taxon>
        <taxon>Candidatus Eiseniibacteriota</taxon>
    </lineage>
</organism>
<feature type="domain" description="YtkA-like" evidence="4">
    <location>
        <begin position="48"/>
        <end position="130"/>
    </location>
</feature>
<dbReference type="InterPro" id="IPR058791">
    <property type="entry name" value="3HB_CusB"/>
</dbReference>
<reference evidence="9 10" key="1">
    <citation type="journal article" date="2019" name="Nat. Microbiol.">
        <title>Mediterranean grassland soil C-N compound turnover is dependent on rainfall and depth, and is mediated by genomically divergent microorganisms.</title>
        <authorList>
            <person name="Diamond S."/>
            <person name="Andeer P.F."/>
            <person name="Li Z."/>
            <person name="Crits-Christoph A."/>
            <person name="Burstein D."/>
            <person name="Anantharaman K."/>
            <person name="Lane K.R."/>
            <person name="Thomas B.C."/>
            <person name="Pan C."/>
            <person name="Northen T.R."/>
            <person name="Banfield J.F."/>
        </authorList>
    </citation>
    <scope>NUCLEOTIDE SEQUENCE [LARGE SCALE GENOMIC DNA]</scope>
    <source>
        <strain evidence="9">WS_9</strain>
    </source>
</reference>
<dbReference type="FunFam" id="2.40.30.170:FF:000010">
    <property type="entry name" value="Efflux RND transporter periplasmic adaptor subunit"/>
    <property type="match status" value="1"/>
</dbReference>
<evidence type="ECO:0000313" key="9">
    <source>
        <dbReference type="EMBL" id="TMQ63303.1"/>
    </source>
</evidence>
<protein>
    <submittedName>
        <fullName evidence="9">Efflux RND transporter periplasmic adaptor subunit</fullName>
    </submittedName>
</protein>
<feature type="signal peptide" evidence="3">
    <location>
        <begin position="1"/>
        <end position="24"/>
    </location>
</feature>
<evidence type="ECO:0000256" key="3">
    <source>
        <dbReference type="SAM" id="SignalP"/>
    </source>
</evidence>
<evidence type="ECO:0000259" key="4">
    <source>
        <dbReference type="Pfam" id="PF13115"/>
    </source>
</evidence>
<evidence type="ECO:0000256" key="1">
    <source>
        <dbReference type="ARBA" id="ARBA00009477"/>
    </source>
</evidence>
<comment type="caution">
    <text evidence="9">The sequence shown here is derived from an EMBL/GenBank/DDBJ whole genome shotgun (WGS) entry which is preliminary data.</text>
</comment>
<dbReference type="GO" id="GO:0046914">
    <property type="term" value="F:transition metal ion binding"/>
    <property type="evidence" value="ECO:0007669"/>
    <property type="project" value="TreeGrafter"/>
</dbReference>
<dbReference type="Pfam" id="PF25954">
    <property type="entry name" value="Beta-barrel_RND_2"/>
    <property type="match status" value="1"/>
</dbReference>
<dbReference type="Pfam" id="PF25869">
    <property type="entry name" value="3HB_CusB"/>
    <property type="match status" value="1"/>
</dbReference>
<dbReference type="AlphaFoldDB" id="A0A538TI55"/>
<dbReference type="Proteomes" id="UP000317691">
    <property type="component" value="Unassembled WGS sequence"/>
</dbReference>
<dbReference type="PROSITE" id="PS51257">
    <property type="entry name" value="PROKAR_LIPOPROTEIN"/>
    <property type="match status" value="1"/>
</dbReference>
<dbReference type="GO" id="GO:0022857">
    <property type="term" value="F:transmembrane transporter activity"/>
    <property type="evidence" value="ECO:0007669"/>
    <property type="project" value="InterPro"/>
</dbReference>
<dbReference type="EMBL" id="VBOZ01000032">
    <property type="protein sequence ID" value="TMQ63303.1"/>
    <property type="molecule type" value="Genomic_DNA"/>
</dbReference>
<dbReference type="GO" id="GO:0015679">
    <property type="term" value="P:plasma membrane copper ion transport"/>
    <property type="evidence" value="ECO:0007669"/>
    <property type="project" value="TreeGrafter"/>
</dbReference>
<dbReference type="PANTHER" id="PTHR30097:SF4">
    <property type="entry name" value="SLR6042 PROTEIN"/>
    <property type="match status" value="1"/>
</dbReference>
<gene>
    <name evidence="9" type="ORF">E6K79_10395</name>
</gene>
<feature type="chain" id="PRO_5021791691" evidence="3">
    <location>
        <begin position="25"/>
        <end position="515"/>
    </location>
</feature>